<feature type="binding site" description="axial binding residue" evidence="9">
    <location>
        <position position="449"/>
    </location>
    <ligand>
        <name>heme</name>
        <dbReference type="ChEBI" id="CHEBI:30413"/>
    </ligand>
    <ligandPart>
        <name>Fe</name>
        <dbReference type="ChEBI" id="CHEBI:18248"/>
    </ligandPart>
</feature>
<dbReference type="OrthoDB" id="2789670at2759"/>
<evidence type="ECO:0000256" key="2">
    <source>
        <dbReference type="ARBA" id="ARBA00005179"/>
    </source>
</evidence>
<comment type="cofactor">
    <cofactor evidence="1 9">
        <name>heme</name>
        <dbReference type="ChEBI" id="CHEBI:30413"/>
    </cofactor>
</comment>
<keyword evidence="4 9" id="KW-0349">Heme</keyword>
<proteinExistence type="inferred from homology"/>
<name>A0A5C3LQY7_9AGAR</name>
<accession>A0A5C3LQY7</accession>
<evidence type="ECO:0000256" key="4">
    <source>
        <dbReference type="ARBA" id="ARBA00022617"/>
    </source>
</evidence>
<evidence type="ECO:0000256" key="7">
    <source>
        <dbReference type="ARBA" id="ARBA00023004"/>
    </source>
</evidence>
<sequence length="523" mass="59235">MYPINSFCGVFLFFCVLILSTVIRRRRERRLANPKNLPYPPGPKPLPILGNLFDLARDNEAATYYQLAEQFGDLFFLSVFGQNVLVVNSFQTANELFEKRSANYSDRGRSTMVHELMGWEWSFAHMRYGENWRAHRKIFHQQFQQSVAPTYWPLQIKEAHSLLRRLLRAPQDLTVHMRHTASSIVMSVIYGISIAPQNDPYVNMSEKALDGMTKAANPGAFLVDLVPLLLIYYSAWFPGAGFQRKAYEWKKACLEMRDAPFDYVHRALKSGRASSCFVTNAISNLDTKEPQPKSLDIIRQCAGVAYAAGAESTMSTLTTFILAIVTNPEVQVKAQKELDRVIGHRRLPEFSDRPSLPYINAIVKEVLRWNPVAPLGLPHMVTNDDEYKGYFIPAGTIVVGNSWRILHDPLLYQEPHKFNPDRFLNTAEGLQFSPVDPLSVSFGYGRRVCPGRYMAEAQVWISIACMLSVFDITPGTDINGEKMTFEPAFSSGMICHPLPFPYRIQARGEFATALIDQTEDIAA</sequence>
<dbReference type="InterPro" id="IPR002401">
    <property type="entry name" value="Cyt_P450_E_grp-I"/>
</dbReference>
<evidence type="ECO:0000256" key="11">
    <source>
        <dbReference type="SAM" id="Phobius"/>
    </source>
</evidence>
<dbReference type="CDD" id="cd11065">
    <property type="entry name" value="CYP64-like"/>
    <property type="match status" value="1"/>
</dbReference>
<keyword evidence="11" id="KW-0812">Transmembrane</keyword>
<evidence type="ECO:0000256" key="5">
    <source>
        <dbReference type="ARBA" id="ARBA00022723"/>
    </source>
</evidence>
<dbReference type="Pfam" id="PF00067">
    <property type="entry name" value="p450"/>
    <property type="match status" value="1"/>
</dbReference>
<keyword evidence="7 9" id="KW-0408">Iron</keyword>
<dbReference type="Proteomes" id="UP000308652">
    <property type="component" value="Unassembled WGS sequence"/>
</dbReference>
<feature type="transmembrane region" description="Helical" evidence="11">
    <location>
        <begin position="6"/>
        <end position="23"/>
    </location>
</feature>
<dbReference type="GO" id="GO:0004497">
    <property type="term" value="F:monooxygenase activity"/>
    <property type="evidence" value="ECO:0007669"/>
    <property type="project" value="UniProtKB-KW"/>
</dbReference>
<keyword evidence="13" id="KW-1185">Reference proteome</keyword>
<dbReference type="Gene3D" id="1.10.630.10">
    <property type="entry name" value="Cytochrome P450"/>
    <property type="match status" value="1"/>
</dbReference>
<dbReference type="EMBL" id="ML213629">
    <property type="protein sequence ID" value="TFK34708.1"/>
    <property type="molecule type" value="Genomic_DNA"/>
</dbReference>
<dbReference type="InterPro" id="IPR001128">
    <property type="entry name" value="Cyt_P450"/>
</dbReference>
<comment type="pathway">
    <text evidence="2">Secondary metabolite biosynthesis.</text>
</comment>
<dbReference type="GO" id="GO:0020037">
    <property type="term" value="F:heme binding"/>
    <property type="evidence" value="ECO:0007669"/>
    <property type="project" value="InterPro"/>
</dbReference>
<dbReference type="GO" id="GO:0016705">
    <property type="term" value="F:oxidoreductase activity, acting on paired donors, with incorporation or reduction of molecular oxygen"/>
    <property type="evidence" value="ECO:0007669"/>
    <property type="project" value="InterPro"/>
</dbReference>
<dbReference type="STRING" id="68775.A0A5C3LQY7"/>
<dbReference type="PANTHER" id="PTHR46300:SF7">
    <property type="entry name" value="P450, PUTATIVE (EUROFUNG)-RELATED"/>
    <property type="match status" value="1"/>
</dbReference>
<feature type="transmembrane region" description="Helical" evidence="11">
    <location>
        <begin position="215"/>
        <end position="235"/>
    </location>
</feature>
<organism evidence="12 13">
    <name type="scientific">Crucibulum laeve</name>
    <dbReference type="NCBI Taxonomy" id="68775"/>
    <lineage>
        <taxon>Eukaryota</taxon>
        <taxon>Fungi</taxon>
        <taxon>Dikarya</taxon>
        <taxon>Basidiomycota</taxon>
        <taxon>Agaricomycotina</taxon>
        <taxon>Agaricomycetes</taxon>
        <taxon>Agaricomycetidae</taxon>
        <taxon>Agaricales</taxon>
        <taxon>Agaricineae</taxon>
        <taxon>Nidulariaceae</taxon>
        <taxon>Crucibulum</taxon>
    </lineage>
</organism>
<protein>
    <submittedName>
        <fullName evidence="12">Cytochrome P450</fullName>
    </submittedName>
</protein>
<comment type="similarity">
    <text evidence="3 10">Belongs to the cytochrome P450 family.</text>
</comment>
<keyword evidence="5 9" id="KW-0479">Metal-binding</keyword>
<dbReference type="PANTHER" id="PTHR46300">
    <property type="entry name" value="P450, PUTATIVE (EUROFUNG)-RELATED-RELATED"/>
    <property type="match status" value="1"/>
</dbReference>
<dbReference type="SUPFAM" id="SSF48264">
    <property type="entry name" value="Cytochrome P450"/>
    <property type="match status" value="1"/>
</dbReference>
<dbReference type="PRINTS" id="PR00463">
    <property type="entry name" value="EP450I"/>
</dbReference>
<evidence type="ECO:0000256" key="1">
    <source>
        <dbReference type="ARBA" id="ARBA00001971"/>
    </source>
</evidence>
<dbReference type="AlphaFoldDB" id="A0A5C3LQY7"/>
<dbReference type="PROSITE" id="PS00086">
    <property type="entry name" value="CYTOCHROME_P450"/>
    <property type="match status" value="1"/>
</dbReference>
<evidence type="ECO:0000256" key="6">
    <source>
        <dbReference type="ARBA" id="ARBA00023002"/>
    </source>
</evidence>
<evidence type="ECO:0000313" key="13">
    <source>
        <dbReference type="Proteomes" id="UP000308652"/>
    </source>
</evidence>
<dbReference type="PRINTS" id="PR00385">
    <property type="entry name" value="P450"/>
</dbReference>
<reference evidence="12 13" key="1">
    <citation type="journal article" date="2019" name="Nat. Ecol. Evol.">
        <title>Megaphylogeny resolves global patterns of mushroom evolution.</title>
        <authorList>
            <person name="Varga T."/>
            <person name="Krizsan K."/>
            <person name="Foldi C."/>
            <person name="Dima B."/>
            <person name="Sanchez-Garcia M."/>
            <person name="Sanchez-Ramirez S."/>
            <person name="Szollosi G.J."/>
            <person name="Szarkandi J.G."/>
            <person name="Papp V."/>
            <person name="Albert L."/>
            <person name="Andreopoulos W."/>
            <person name="Angelini C."/>
            <person name="Antonin V."/>
            <person name="Barry K.W."/>
            <person name="Bougher N.L."/>
            <person name="Buchanan P."/>
            <person name="Buyck B."/>
            <person name="Bense V."/>
            <person name="Catcheside P."/>
            <person name="Chovatia M."/>
            <person name="Cooper J."/>
            <person name="Damon W."/>
            <person name="Desjardin D."/>
            <person name="Finy P."/>
            <person name="Geml J."/>
            <person name="Haridas S."/>
            <person name="Hughes K."/>
            <person name="Justo A."/>
            <person name="Karasinski D."/>
            <person name="Kautmanova I."/>
            <person name="Kiss B."/>
            <person name="Kocsube S."/>
            <person name="Kotiranta H."/>
            <person name="LaButti K.M."/>
            <person name="Lechner B.E."/>
            <person name="Liimatainen K."/>
            <person name="Lipzen A."/>
            <person name="Lukacs Z."/>
            <person name="Mihaltcheva S."/>
            <person name="Morgado L.N."/>
            <person name="Niskanen T."/>
            <person name="Noordeloos M.E."/>
            <person name="Ohm R.A."/>
            <person name="Ortiz-Santana B."/>
            <person name="Ovrebo C."/>
            <person name="Racz N."/>
            <person name="Riley R."/>
            <person name="Savchenko A."/>
            <person name="Shiryaev A."/>
            <person name="Soop K."/>
            <person name="Spirin V."/>
            <person name="Szebenyi C."/>
            <person name="Tomsovsky M."/>
            <person name="Tulloss R.E."/>
            <person name="Uehling J."/>
            <person name="Grigoriev I.V."/>
            <person name="Vagvolgyi C."/>
            <person name="Papp T."/>
            <person name="Martin F.M."/>
            <person name="Miettinen O."/>
            <person name="Hibbett D.S."/>
            <person name="Nagy L.G."/>
        </authorList>
    </citation>
    <scope>NUCLEOTIDE SEQUENCE [LARGE SCALE GENOMIC DNA]</scope>
    <source>
        <strain evidence="12 13">CBS 166.37</strain>
    </source>
</reference>
<keyword evidence="11" id="KW-1133">Transmembrane helix</keyword>
<evidence type="ECO:0000256" key="10">
    <source>
        <dbReference type="RuleBase" id="RU000461"/>
    </source>
</evidence>
<evidence type="ECO:0000256" key="8">
    <source>
        <dbReference type="ARBA" id="ARBA00023033"/>
    </source>
</evidence>
<keyword evidence="6 10" id="KW-0560">Oxidoreductase</keyword>
<evidence type="ECO:0000256" key="3">
    <source>
        <dbReference type="ARBA" id="ARBA00010617"/>
    </source>
</evidence>
<gene>
    <name evidence="12" type="ORF">BDQ12DRAFT_656648</name>
</gene>
<evidence type="ECO:0000256" key="9">
    <source>
        <dbReference type="PIRSR" id="PIRSR602401-1"/>
    </source>
</evidence>
<dbReference type="InterPro" id="IPR036396">
    <property type="entry name" value="Cyt_P450_sf"/>
</dbReference>
<keyword evidence="11" id="KW-0472">Membrane</keyword>
<dbReference type="InterPro" id="IPR017972">
    <property type="entry name" value="Cyt_P450_CS"/>
</dbReference>
<dbReference type="GO" id="GO:0005506">
    <property type="term" value="F:iron ion binding"/>
    <property type="evidence" value="ECO:0007669"/>
    <property type="project" value="InterPro"/>
</dbReference>
<keyword evidence="8 10" id="KW-0503">Monooxygenase</keyword>
<dbReference type="InterPro" id="IPR050364">
    <property type="entry name" value="Cytochrome_P450_fung"/>
</dbReference>
<evidence type="ECO:0000313" key="12">
    <source>
        <dbReference type="EMBL" id="TFK34708.1"/>
    </source>
</evidence>